<dbReference type="GO" id="GO:0000287">
    <property type="term" value="F:magnesium ion binding"/>
    <property type="evidence" value="ECO:0007669"/>
    <property type="project" value="UniProtKB-UniRule"/>
</dbReference>
<dbReference type="PROSITE" id="PS01128">
    <property type="entry name" value="SHIKIMATE_KINASE"/>
    <property type="match status" value="1"/>
</dbReference>
<evidence type="ECO:0000256" key="8">
    <source>
        <dbReference type="ARBA" id="ARBA00022840"/>
    </source>
</evidence>
<keyword evidence="6 11" id="KW-0547">Nucleotide-binding</keyword>
<keyword evidence="8 11" id="KW-0067">ATP-binding</keyword>
<comment type="catalytic activity">
    <reaction evidence="10 11">
        <text>shikimate + ATP = 3-phosphoshikimate + ADP + H(+)</text>
        <dbReference type="Rhea" id="RHEA:13121"/>
        <dbReference type="ChEBI" id="CHEBI:15378"/>
        <dbReference type="ChEBI" id="CHEBI:30616"/>
        <dbReference type="ChEBI" id="CHEBI:36208"/>
        <dbReference type="ChEBI" id="CHEBI:145989"/>
        <dbReference type="ChEBI" id="CHEBI:456216"/>
        <dbReference type="EC" id="2.7.1.71"/>
    </reaction>
</comment>
<evidence type="ECO:0000256" key="5">
    <source>
        <dbReference type="ARBA" id="ARBA00022679"/>
    </source>
</evidence>
<dbReference type="InterPro" id="IPR027417">
    <property type="entry name" value="P-loop_NTPase"/>
</dbReference>
<feature type="binding site" evidence="11">
    <location>
        <position position="37"/>
    </location>
    <ligand>
        <name>substrate</name>
    </ligand>
</feature>
<evidence type="ECO:0000256" key="6">
    <source>
        <dbReference type="ARBA" id="ARBA00022741"/>
    </source>
</evidence>
<dbReference type="Pfam" id="PF01202">
    <property type="entry name" value="SKI"/>
    <property type="match status" value="1"/>
</dbReference>
<comment type="pathway">
    <text evidence="1 11">Metabolic intermediate biosynthesis; chorismate biosynthesis; chorismate from D-erythrose 4-phosphate and phosphoenolpyruvate: step 5/7.</text>
</comment>
<dbReference type="Gene3D" id="3.40.50.300">
    <property type="entry name" value="P-loop containing nucleotide triphosphate hydrolases"/>
    <property type="match status" value="1"/>
</dbReference>
<gene>
    <name evidence="11" type="primary">aroK</name>
    <name evidence="12" type="ORF">IDH44_13560</name>
</gene>
<dbReference type="PANTHER" id="PTHR21087:SF16">
    <property type="entry name" value="SHIKIMATE KINASE 1, CHLOROPLASTIC"/>
    <property type="match status" value="1"/>
</dbReference>
<feature type="binding site" evidence="11">
    <location>
        <position position="140"/>
    </location>
    <ligand>
        <name>substrate</name>
    </ligand>
</feature>
<feature type="binding site" evidence="11">
    <location>
        <position position="19"/>
    </location>
    <ligand>
        <name>Mg(2+)</name>
        <dbReference type="ChEBI" id="CHEBI:18420"/>
    </ligand>
</feature>
<keyword evidence="11" id="KW-0460">Magnesium</keyword>
<keyword evidence="11" id="KW-0479">Metal-binding</keyword>
<comment type="cofactor">
    <cofactor evidence="11">
        <name>Mg(2+)</name>
        <dbReference type="ChEBI" id="CHEBI:18420"/>
    </cofactor>
    <text evidence="11">Binds 1 Mg(2+) ion per subunit.</text>
</comment>
<protein>
    <recommendedName>
        <fullName evidence="3 11">Shikimate kinase</fullName>
        <shortName evidence="11">SK</shortName>
        <ecNumber evidence="3 11">2.7.1.71</ecNumber>
    </recommendedName>
</protein>
<keyword evidence="9 11" id="KW-0057">Aromatic amino acid biosynthesis</keyword>
<evidence type="ECO:0000313" key="12">
    <source>
        <dbReference type="EMBL" id="MBD2846228.1"/>
    </source>
</evidence>
<feature type="binding site" evidence="11">
    <location>
        <position position="122"/>
    </location>
    <ligand>
        <name>ATP</name>
        <dbReference type="ChEBI" id="CHEBI:30616"/>
    </ligand>
</feature>
<evidence type="ECO:0000256" key="3">
    <source>
        <dbReference type="ARBA" id="ARBA00012154"/>
    </source>
</evidence>
<evidence type="ECO:0000256" key="1">
    <source>
        <dbReference type="ARBA" id="ARBA00004842"/>
    </source>
</evidence>
<proteinExistence type="inferred from homology"/>
<keyword evidence="4 11" id="KW-0028">Amino-acid biosynthesis</keyword>
<dbReference type="AlphaFoldDB" id="A0A927GS64"/>
<evidence type="ECO:0000256" key="2">
    <source>
        <dbReference type="ARBA" id="ARBA00006997"/>
    </source>
</evidence>
<dbReference type="InterPro" id="IPR000623">
    <property type="entry name" value="Shikimate_kinase/TSH1"/>
</dbReference>
<dbReference type="GO" id="GO:0009073">
    <property type="term" value="P:aromatic amino acid family biosynthetic process"/>
    <property type="evidence" value="ECO:0007669"/>
    <property type="project" value="UniProtKB-KW"/>
</dbReference>
<keyword evidence="7 11" id="KW-0418">Kinase</keyword>
<comment type="function">
    <text evidence="11">Catalyzes the specific phosphorylation of the 3-hydroxyl group of shikimic acid using ATP as a cosubstrate.</text>
</comment>
<sequence>MPAEKHAIVLIGFMGTGKSVVSHHLSRRLNCAAVDLDEEIERHAGRRIRDIFAEAGEEAFRKLETETLEHVLKRPGLQVLATGGGAVLRPQNCRLMQQYGWVVALKAAPWQIIHRVSGDANRPLLQGDVKGRVYKLLRQRKHAYDFADITIDTGSLRPEEVANVIVRKWNACS</sequence>
<name>A0A927GS64_9BACL</name>
<dbReference type="InterPro" id="IPR023000">
    <property type="entry name" value="Shikimate_kinase_CS"/>
</dbReference>
<comment type="similarity">
    <text evidence="2 11">Belongs to the shikimate kinase family.</text>
</comment>
<dbReference type="GO" id="GO:0004765">
    <property type="term" value="F:shikimate kinase activity"/>
    <property type="evidence" value="ECO:0007669"/>
    <property type="project" value="UniProtKB-UniRule"/>
</dbReference>
<comment type="caution">
    <text evidence="12">The sequence shown here is derived from an EMBL/GenBank/DDBJ whole genome shotgun (WGS) entry which is preliminary data.</text>
</comment>
<comment type="subcellular location">
    <subcellularLocation>
        <location evidence="11">Cytoplasm</location>
    </subcellularLocation>
</comment>
<feature type="binding site" evidence="11">
    <location>
        <position position="61"/>
    </location>
    <ligand>
        <name>substrate</name>
    </ligand>
</feature>
<evidence type="ECO:0000256" key="11">
    <source>
        <dbReference type="HAMAP-Rule" id="MF_00109"/>
    </source>
</evidence>
<dbReference type="Proteomes" id="UP000621560">
    <property type="component" value="Unassembled WGS sequence"/>
</dbReference>
<keyword evidence="5 11" id="KW-0808">Transferase</keyword>
<evidence type="ECO:0000256" key="10">
    <source>
        <dbReference type="ARBA" id="ARBA00048567"/>
    </source>
</evidence>
<keyword evidence="11" id="KW-0963">Cytoplasm</keyword>
<accession>A0A927GS64</accession>
<dbReference type="EC" id="2.7.1.71" evidence="3 11"/>
<comment type="subunit">
    <text evidence="11">Monomer.</text>
</comment>
<evidence type="ECO:0000256" key="7">
    <source>
        <dbReference type="ARBA" id="ARBA00022777"/>
    </source>
</evidence>
<evidence type="ECO:0000256" key="9">
    <source>
        <dbReference type="ARBA" id="ARBA00023141"/>
    </source>
</evidence>
<dbReference type="PANTHER" id="PTHR21087">
    <property type="entry name" value="SHIKIMATE KINASE"/>
    <property type="match status" value="1"/>
</dbReference>
<dbReference type="PRINTS" id="PR01100">
    <property type="entry name" value="SHIKIMTKNASE"/>
</dbReference>
<evidence type="ECO:0000256" key="4">
    <source>
        <dbReference type="ARBA" id="ARBA00022605"/>
    </source>
</evidence>
<dbReference type="GO" id="GO:0005524">
    <property type="term" value="F:ATP binding"/>
    <property type="evidence" value="ECO:0007669"/>
    <property type="project" value="UniProtKB-UniRule"/>
</dbReference>
<reference evidence="12" key="1">
    <citation type="submission" date="2020-09" db="EMBL/GenBank/DDBJ databases">
        <title>A novel bacterium of genus Paenibacillus, isolated from South China Sea.</title>
        <authorList>
            <person name="Huang H."/>
            <person name="Mo K."/>
            <person name="Hu Y."/>
        </authorList>
    </citation>
    <scope>NUCLEOTIDE SEQUENCE</scope>
    <source>
        <strain evidence="12">IB182496</strain>
    </source>
</reference>
<evidence type="ECO:0000313" key="13">
    <source>
        <dbReference type="Proteomes" id="UP000621560"/>
    </source>
</evidence>
<feature type="binding site" evidence="11">
    <location>
        <position position="84"/>
    </location>
    <ligand>
        <name>substrate</name>
    </ligand>
</feature>
<dbReference type="GO" id="GO:0009423">
    <property type="term" value="P:chorismate biosynthetic process"/>
    <property type="evidence" value="ECO:0007669"/>
    <property type="project" value="UniProtKB-UniRule"/>
</dbReference>
<dbReference type="GO" id="GO:0008652">
    <property type="term" value="P:amino acid biosynthetic process"/>
    <property type="evidence" value="ECO:0007669"/>
    <property type="project" value="UniProtKB-KW"/>
</dbReference>
<dbReference type="RefSeq" id="WP_190918455.1">
    <property type="nucleotide sequence ID" value="NZ_JACXIZ010000021.1"/>
</dbReference>
<dbReference type="EMBL" id="JACXIZ010000021">
    <property type="protein sequence ID" value="MBD2846228.1"/>
    <property type="molecule type" value="Genomic_DNA"/>
</dbReference>
<organism evidence="12 13">
    <name type="scientific">Paenibacillus sabuli</name>
    <dbReference type="NCBI Taxonomy" id="2772509"/>
    <lineage>
        <taxon>Bacteria</taxon>
        <taxon>Bacillati</taxon>
        <taxon>Bacillota</taxon>
        <taxon>Bacilli</taxon>
        <taxon>Bacillales</taxon>
        <taxon>Paenibacillaceae</taxon>
        <taxon>Paenibacillus</taxon>
    </lineage>
</organism>
<dbReference type="GO" id="GO:0005829">
    <property type="term" value="C:cytosol"/>
    <property type="evidence" value="ECO:0007669"/>
    <property type="project" value="TreeGrafter"/>
</dbReference>
<dbReference type="HAMAP" id="MF_00109">
    <property type="entry name" value="Shikimate_kinase"/>
    <property type="match status" value="1"/>
</dbReference>
<feature type="binding site" evidence="11">
    <location>
        <begin position="15"/>
        <end position="20"/>
    </location>
    <ligand>
        <name>ATP</name>
        <dbReference type="ChEBI" id="CHEBI:30616"/>
    </ligand>
</feature>
<dbReference type="CDD" id="cd00464">
    <property type="entry name" value="SK"/>
    <property type="match status" value="1"/>
</dbReference>
<keyword evidence="13" id="KW-1185">Reference proteome</keyword>
<dbReference type="InterPro" id="IPR031322">
    <property type="entry name" value="Shikimate/glucono_kinase"/>
</dbReference>
<dbReference type="SUPFAM" id="SSF52540">
    <property type="entry name" value="P-loop containing nucleoside triphosphate hydrolases"/>
    <property type="match status" value="1"/>
</dbReference>
<comment type="caution">
    <text evidence="11">Lacks conserved residue(s) required for the propagation of feature annotation.</text>
</comment>